<dbReference type="Gene3D" id="3.30.40.10">
    <property type="entry name" value="Zinc/RING finger domain, C3HC4 (zinc finger)"/>
    <property type="match status" value="1"/>
</dbReference>
<evidence type="ECO:0000256" key="2">
    <source>
        <dbReference type="ARBA" id="ARBA00022771"/>
    </source>
</evidence>
<keyword evidence="3" id="KW-0862">Zinc</keyword>
<keyword evidence="2 4" id="KW-0863">Zinc-finger</keyword>
<sequence length="180" mass="20683">MSSLTNNECFICKNELRNTDVVVITDCNHTFHRNCAQECLDTRKKSDCPVCNQESAVVNALSRDMPTKITKSMKEIYNPLENTKNEDDFIVVSNSENPIGTNKNDWGCEGCSTSNEKPIKRCQNCGRLRHSLPSIFDGKVDSKESTINEILPSSKNQKDYYYYYYKLINLIIKLKLKYET</sequence>
<dbReference type="SUPFAM" id="SSF57850">
    <property type="entry name" value="RING/U-box"/>
    <property type="match status" value="1"/>
</dbReference>
<dbReference type="AlphaFoldDB" id="A0A814C8S1"/>
<organism evidence="7 8">
    <name type="scientific">Rotaria sordida</name>
    <dbReference type="NCBI Taxonomy" id="392033"/>
    <lineage>
        <taxon>Eukaryota</taxon>
        <taxon>Metazoa</taxon>
        <taxon>Spiralia</taxon>
        <taxon>Gnathifera</taxon>
        <taxon>Rotifera</taxon>
        <taxon>Eurotatoria</taxon>
        <taxon>Bdelloidea</taxon>
        <taxon>Philodinida</taxon>
        <taxon>Philodinidae</taxon>
        <taxon>Rotaria</taxon>
    </lineage>
</organism>
<dbReference type="EMBL" id="CAJNOT010000311">
    <property type="protein sequence ID" value="CAF0936714.1"/>
    <property type="molecule type" value="Genomic_DNA"/>
</dbReference>
<dbReference type="GO" id="GO:0008270">
    <property type="term" value="F:zinc ion binding"/>
    <property type="evidence" value="ECO:0007669"/>
    <property type="project" value="UniProtKB-KW"/>
</dbReference>
<dbReference type="Pfam" id="PF13639">
    <property type="entry name" value="zf-RING_2"/>
    <property type="match status" value="1"/>
</dbReference>
<dbReference type="InterPro" id="IPR001841">
    <property type="entry name" value="Znf_RING"/>
</dbReference>
<gene>
    <name evidence="7" type="ORF">ZHD862_LOCUS9239</name>
</gene>
<dbReference type="PROSITE" id="PS50089">
    <property type="entry name" value="ZF_RING_2"/>
    <property type="match status" value="1"/>
</dbReference>
<comment type="caution">
    <text evidence="7">The sequence shown here is derived from an EMBL/GenBank/DDBJ whole genome shotgun (WGS) entry which is preliminary data.</text>
</comment>
<protein>
    <recommendedName>
        <fullName evidence="9">RanBP-type and C3HC4-type zinc finger-containing protein 1</fullName>
    </recommendedName>
</protein>
<evidence type="ECO:0000256" key="1">
    <source>
        <dbReference type="ARBA" id="ARBA00022723"/>
    </source>
</evidence>
<feature type="domain" description="RanBP2-type" evidence="6">
    <location>
        <begin position="102"/>
        <end position="131"/>
    </location>
</feature>
<evidence type="ECO:0000313" key="8">
    <source>
        <dbReference type="Proteomes" id="UP000663864"/>
    </source>
</evidence>
<evidence type="ECO:0000259" key="5">
    <source>
        <dbReference type="PROSITE" id="PS50089"/>
    </source>
</evidence>
<dbReference type="CDD" id="cd16448">
    <property type="entry name" value="RING-H2"/>
    <property type="match status" value="1"/>
</dbReference>
<evidence type="ECO:0000256" key="3">
    <source>
        <dbReference type="ARBA" id="ARBA00022833"/>
    </source>
</evidence>
<keyword evidence="1" id="KW-0479">Metal-binding</keyword>
<reference evidence="7" key="1">
    <citation type="submission" date="2021-02" db="EMBL/GenBank/DDBJ databases">
        <authorList>
            <person name="Nowell W R."/>
        </authorList>
    </citation>
    <scope>NUCLEOTIDE SEQUENCE</scope>
</reference>
<accession>A0A814C8S1</accession>
<proteinExistence type="predicted"/>
<evidence type="ECO:0000313" key="7">
    <source>
        <dbReference type="EMBL" id="CAF0936714.1"/>
    </source>
</evidence>
<feature type="domain" description="RING-type" evidence="5">
    <location>
        <begin position="9"/>
        <end position="52"/>
    </location>
</feature>
<dbReference type="Proteomes" id="UP000663864">
    <property type="component" value="Unassembled WGS sequence"/>
</dbReference>
<name>A0A814C8S1_9BILA</name>
<evidence type="ECO:0000256" key="4">
    <source>
        <dbReference type="PROSITE-ProRule" id="PRU00322"/>
    </source>
</evidence>
<evidence type="ECO:0000259" key="6">
    <source>
        <dbReference type="PROSITE" id="PS50199"/>
    </source>
</evidence>
<dbReference type="InterPro" id="IPR001876">
    <property type="entry name" value="Znf_RanBP2"/>
</dbReference>
<dbReference type="PROSITE" id="PS50199">
    <property type="entry name" value="ZF_RANBP2_2"/>
    <property type="match status" value="1"/>
</dbReference>
<evidence type="ECO:0008006" key="9">
    <source>
        <dbReference type="Google" id="ProtNLM"/>
    </source>
</evidence>
<dbReference type="InterPro" id="IPR013083">
    <property type="entry name" value="Znf_RING/FYVE/PHD"/>
</dbReference>
<dbReference type="PROSITE" id="PS01358">
    <property type="entry name" value="ZF_RANBP2_1"/>
    <property type="match status" value="1"/>
</dbReference>
<dbReference type="SMART" id="SM00184">
    <property type="entry name" value="RING"/>
    <property type="match status" value="1"/>
</dbReference>